<comment type="caution">
    <text evidence="1">The sequence shown here is derived from an EMBL/GenBank/DDBJ whole genome shotgun (WGS) entry which is preliminary data.</text>
</comment>
<sequence length="83" mass="9267">MLSGPLQLRPLPTAPSFWTAGRDLLGKWLNRVVRNDLGLSSSRSDCSDGCEEDNMEIHAYGLDFPMECVGSGEMYNGERFRGR</sequence>
<name>A0A8T1CAS1_9STRA</name>
<evidence type="ECO:0000313" key="1">
    <source>
        <dbReference type="EMBL" id="KAG2917685.1"/>
    </source>
</evidence>
<dbReference type="AlphaFoldDB" id="A0A8T1CAS1"/>
<reference evidence="1" key="1">
    <citation type="submission" date="2018-10" db="EMBL/GenBank/DDBJ databases">
        <title>Effector identification in a new, highly contiguous assembly of the strawberry crown rot pathogen Phytophthora cactorum.</title>
        <authorList>
            <person name="Armitage A.D."/>
            <person name="Nellist C.F."/>
            <person name="Bates H."/>
            <person name="Vickerstaff R.J."/>
            <person name="Harrison R.J."/>
        </authorList>
    </citation>
    <scope>NUCLEOTIDE SEQUENCE</scope>
    <source>
        <strain evidence="1">4040</strain>
    </source>
</reference>
<protein>
    <submittedName>
        <fullName evidence="1">Uncharacterized protein</fullName>
    </submittedName>
</protein>
<dbReference type="EMBL" id="RCMK01000650">
    <property type="protein sequence ID" value="KAG2917685.1"/>
    <property type="molecule type" value="Genomic_DNA"/>
</dbReference>
<evidence type="ECO:0000313" key="2">
    <source>
        <dbReference type="Proteomes" id="UP000736787"/>
    </source>
</evidence>
<organism evidence="1 2">
    <name type="scientific">Phytophthora cactorum</name>
    <dbReference type="NCBI Taxonomy" id="29920"/>
    <lineage>
        <taxon>Eukaryota</taxon>
        <taxon>Sar</taxon>
        <taxon>Stramenopiles</taxon>
        <taxon>Oomycota</taxon>
        <taxon>Peronosporomycetes</taxon>
        <taxon>Peronosporales</taxon>
        <taxon>Peronosporaceae</taxon>
        <taxon>Phytophthora</taxon>
    </lineage>
</organism>
<gene>
    <name evidence="1" type="ORF">PC117_g17351</name>
</gene>
<accession>A0A8T1CAS1</accession>
<dbReference type="Proteomes" id="UP000736787">
    <property type="component" value="Unassembled WGS sequence"/>
</dbReference>
<proteinExistence type="predicted"/>